<evidence type="ECO:0000256" key="6">
    <source>
        <dbReference type="ARBA" id="ARBA00023224"/>
    </source>
</evidence>
<comment type="similarity">
    <text evidence="1">Belongs to the G-alpha family.</text>
</comment>
<dbReference type="GO" id="GO:0003924">
    <property type="term" value="F:GTPase activity"/>
    <property type="evidence" value="ECO:0007669"/>
    <property type="project" value="InterPro"/>
</dbReference>
<dbReference type="CDD" id="cd00066">
    <property type="entry name" value="G-alpha"/>
    <property type="match status" value="1"/>
</dbReference>
<reference evidence="12" key="1">
    <citation type="submission" date="2022-11" db="UniProtKB">
        <authorList>
            <consortium name="WormBaseParasite"/>
        </authorList>
    </citation>
    <scope>IDENTIFICATION</scope>
</reference>
<dbReference type="Gene3D" id="3.40.50.300">
    <property type="entry name" value="P-loop containing nucleotide triphosphate hydrolases"/>
    <property type="match status" value="1"/>
</dbReference>
<feature type="domain" description="Transcription factor IIIC subunit Tfc1/Sfc1 triple barrel" evidence="10">
    <location>
        <begin position="396"/>
        <end position="472"/>
    </location>
</feature>
<dbReference type="GO" id="GO:0005834">
    <property type="term" value="C:heterotrimeric G-protein complex"/>
    <property type="evidence" value="ECO:0007669"/>
    <property type="project" value="TreeGrafter"/>
</dbReference>
<feature type="binding site" evidence="7">
    <location>
        <begin position="188"/>
        <end position="194"/>
    </location>
    <ligand>
        <name>GTP</name>
        <dbReference type="ChEBI" id="CHEBI:37565"/>
    </ligand>
</feature>
<dbReference type="InterPro" id="IPR041499">
    <property type="entry name" value="Tfc1/Sfc1_N"/>
</dbReference>
<dbReference type="GO" id="GO:0005737">
    <property type="term" value="C:cytoplasm"/>
    <property type="evidence" value="ECO:0007669"/>
    <property type="project" value="TreeGrafter"/>
</dbReference>
<feature type="binding site" evidence="7">
    <location>
        <begin position="55"/>
        <end position="60"/>
    </location>
    <ligand>
        <name>GTP</name>
        <dbReference type="ChEBI" id="CHEBI:37565"/>
    </ligand>
</feature>
<dbReference type="PANTHER" id="PTHR10218">
    <property type="entry name" value="GTP-BINDING PROTEIN ALPHA SUBUNIT"/>
    <property type="match status" value="1"/>
</dbReference>
<keyword evidence="5 7" id="KW-0342">GTP-binding</keyword>
<dbReference type="GO" id="GO:0007188">
    <property type="term" value="P:adenylate cyclase-modulating G protein-coupled receptor signaling pathway"/>
    <property type="evidence" value="ECO:0007669"/>
    <property type="project" value="TreeGrafter"/>
</dbReference>
<proteinExistence type="inferred from homology"/>
<dbReference type="PROSITE" id="PS51882">
    <property type="entry name" value="G_ALPHA"/>
    <property type="match status" value="1"/>
</dbReference>
<dbReference type="GO" id="GO:0046872">
    <property type="term" value="F:metal ion binding"/>
    <property type="evidence" value="ECO:0007669"/>
    <property type="project" value="UniProtKB-KW"/>
</dbReference>
<evidence type="ECO:0000256" key="3">
    <source>
        <dbReference type="ARBA" id="ARBA00022741"/>
    </source>
</evidence>
<dbReference type="SUPFAM" id="SSF47895">
    <property type="entry name" value="Transducin (alpha subunit), insertion domain"/>
    <property type="match status" value="1"/>
</dbReference>
<dbReference type="InterPro" id="IPR019136">
    <property type="entry name" value="TF_IIIC_su-5_HTH"/>
</dbReference>
<dbReference type="SMART" id="SM00275">
    <property type="entry name" value="G_alpha"/>
    <property type="match status" value="1"/>
</dbReference>
<organism evidence="11 12">
    <name type="scientific">Plectus sambesii</name>
    <dbReference type="NCBI Taxonomy" id="2011161"/>
    <lineage>
        <taxon>Eukaryota</taxon>
        <taxon>Metazoa</taxon>
        <taxon>Ecdysozoa</taxon>
        <taxon>Nematoda</taxon>
        <taxon>Chromadorea</taxon>
        <taxon>Plectida</taxon>
        <taxon>Plectina</taxon>
        <taxon>Plectoidea</taxon>
        <taxon>Plectidae</taxon>
        <taxon>Plectus</taxon>
    </lineage>
</organism>
<keyword evidence="11" id="KW-1185">Reference proteome</keyword>
<dbReference type="Pfam" id="PF17682">
    <property type="entry name" value="Tau95_N"/>
    <property type="match status" value="1"/>
</dbReference>
<keyword evidence="2 8" id="KW-0479">Metal-binding</keyword>
<dbReference type="AlphaFoldDB" id="A0A914X324"/>
<keyword evidence="4 8" id="KW-0460">Magnesium</keyword>
<keyword evidence="6" id="KW-0807">Transducer</keyword>
<evidence type="ECO:0000313" key="12">
    <source>
        <dbReference type="WBParaSite" id="PSAMB.scaffold6137size10094.g27959.t1"/>
    </source>
</evidence>
<evidence type="ECO:0000259" key="10">
    <source>
        <dbReference type="Pfam" id="PF17682"/>
    </source>
</evidence>
<feature type="binding site" evidence="8">
    <location>
        <position position="59"/>
    </location>
    <ligand>
        <name>Mg(2+)</name>
        <dbReference type="ChEBI" id="CHEBI:18420"/>
    </ligand>
</feature>
<dbReference type="InterPro" id="IPR001019">
    <property type="entry name" value="Gprotein_alpha_su"/>
</dbReference>
<evidence type="ECO:0000256" key="7">
    <source>
        <dbReference type="PIRSR" id="PIRSR601019-1"/>
    </source>
</evidence>
<dbReference type="PANTHER" id="PTHR10218:SF353">
    <property type="entry name" value="GUANINE NUCLEOTIDE-BINDING PROTEIN ALPHA-11 SUBUNIT"/>
    <property type="match status" value="1"/>
</dbReference>
<dbReference type="Gene3D" id="3.30.200.160">
    <property type="entry name" value="TFIIIC, subcomplex tauA, subunit Sfc1, barrel domain"/>
    <property type="match status" value="1"/>
</dbReference>
<feature type="binding site" evidence="7">
    <location>
        <begin position="284"/>
        <end position="287"/>
    </location>
    <ligand>
        <name>GTP</name>
        <dbReference type="ChEBI" id="CHEBI:37565"/>
    </ligand>
</feature>
<dbReference type="Pfam" id="PF00503">
    <property type="entry name" value="G-alpha"/>
    <property type="match status" value="1"/>
</dbReference>
<accession>A0A914X324</accession>
<feature type="binding site" evidence="7">
    <location>
        <begin position="163"/>
        <end position="164"/>
    </location>
    <ligand>
        <name>GTP</name>
        <dbReference type="ChEBI" id="CHEBI:37565"/>
    </ligand>
</feature>
<dbReference type="Proteomes" id="UP000887566">
    <property type="component" value="Unplaced"/>
</dbReference>
<evidence type="ECO:0000256" key="8">
    <source>
        <dbReference type="PIRSR" id="PIRSR601019-2"/>
    </source>
</evidence>
<dbReference type="InterPro" id="IPR011025">
    <property type="entry name" value="GproteinA_insert"/>
</dbReference>
<dbReference type="GO" id="GO:0031683">
    <property type="term" value="F:G-protein beta/gamma-subunit complex binding"/>
    <property type="evidence" value="ECO:0007669"/>
    <property type="project" value="InterPro"/>
</dbReference>
<keyword evidence="3 7" id="KW-0547">Nucleotide-binding</keyword>
<name>A0A914X324_9BILA</name>
<dbReference type="GO" id="GO:0005525">
    <property type="term" value="F:GTP binding"/>
    <property type="evidence" value="ECO:0007669"/>
    <property type="project" value="UniProtKB-KW"/>
</dbReference>
<dbReference type="SUPFAM" id="SSF52540">
    <property type="entry name" value="P-loop containing nucleoside triphosphate hydrolases"/>
    <property type="match status" value="1"/>
</dbReference>
<dbReference type="FunFam" id="3.40.50.300:FF:000181">
    <property type="entry name" value="Guanine nucleotide-binding protein subunit alpha"/>
    <property type="match status" value="1"/>
</dbReference>
<evidence type="ECO:0000259" key="9">
    <source>
        <dbReference type="Pfam" id="PF09734"/>
    </source>
</evidence>
<feature type="binding site" evidence="8">
    <location>
        <position position="194"/>
    </location>
    <ligand>
        <name>Mg(2+)</name>
        <dbReference type="ChEBI" id="CHEBI:18420"/>
    </ligand>
</feature>
<dbReference type="Pfam" id="PF09734">
    <property type="entry name" value="Tau95"/>
    <property type="match status" value="1"/>
</dbReference>
<feature type="domain" description="Transcription factor IIIC subunit 5 HTH" evidence="9">
    <location>
        <begin position="537"/>
        <end position="685"/>
    </location>
</feature>
<dbReference type="GO" id="GO:0001664">
    <property type="term" value="F:G protein-coupled receptor binding"/>
    <property type="evidence" value="ECO:0007669"/>
    <property type="project" value="TreeGrafter"/>
</dbReference>
<feature type="binding site" evidence="7">
    <location>
        <begin position="213"/>
        <end position="217"/>
    </location>
    <ligand>
        <name>GTP</name>
        <dbReference type="ChEBI" id="CHEBI:37565"/>
    </ligand>
</feature>
<protein>
    <submittedName>
        <fullName evidence="12">Uncharacterized protein</fullName>
    </submittedName>
</protein>
<dbReference type="InterPro" id="IPR027417">
    <property type="entry name" value="P-loop_NTPase"/>
</dbReference>
<evidence type="ECO:0000256" key="1">
    <source>
        <dbReference type="ARBA" id="ARBA00005804"/>
    </source>
</evidence>
<evidence type="ECO:0000256" key="5">
    <source>
        <dbReference type="ARBA" id="ARBA00023134"/>
    </source>
</evidence>
<dbReference type="PRINTS" id="PR00318">
    <property type="entry name" value="GPROTEINA"/>
</dbReference>
<dbReference type="InterPro" id="IPR042536">
    <property type="entry name" value="TFIIIC_tauA_Sfc1"/>
</dbReference>
<evidence type="ECO:0000313" key="11">
    <source>
        <dbReference type="Proteomes" id="UP000887566"/>
    </source>
</evidence>
<evidence type="ECO:0000256" key="4">
    <source>
        <dbReference type="ARBA" id="ARBA00022842"/>
    </source>
</evidence>
<dbReference type="WBParaSite" id="PSAMB.scaffold6137size10094.g27959.t1">
    <property type="protein sequence ID" value="PSAMB.scaffold6137size10094.g27959.t1"/>
    <property type="gene ID" value="PSAMB.scaffold6137size10094.g27959"/>
</dbReference>
<feature type="binding site" evidence="7">
    <location>
        <position position="343"/>
    </location>
    <ligand>
        <name>GTP</name>
        <dbReference type="ChEBI" id="CHEBI:37565"/>
    </ligand>
</feature>
<evidence type="ECO:0000256" key="2">
    <source>
        <dbReference type="ARBA" id="ARBA00022723"/>
    </source>
</evidence>
<sequence>MGAGASGRSGYTELSADTFEAKDLTRRTQLIDEQLLKDRVAARRQIKILLLGGPESGKSTVFKQMKIIHMNGFTELDIINYRYLVHSNAALGLSQLIHGCKLLGIAIDLTKNDDLQRFMSYYMKVNPSEVELAAEMGATMKRIYKSVPVQQCLKRQHEIELLDSAVYFLDALDRITSFDYAPCQQDVLRTRIATTGIHEMEFSYKMVTLRLIDVGGQKSEQRKWIHCFDNVNGVLFISCISSYNQYLHDNEETINRLKYGMTLFQRIANNKCFGKKTAIILFLNKIDIFKEKLAVVPLTTCFPDYKGKNTYESAADYIEAKFLKLFDEKEGSGKQIYSHLTNATDTKNIDRVFESCMDVVFKLSMEKVGFMMASTSTSKQAKKTSQKRHESTSHAVILYPGIVKNAEKAIETLGGHAKIELSHFTSRPLDLSHRPANMYHRPVQSDRKTGDEIAVGSMFLVVTVRRKKQNTSGDEPGSCDAKIVGPSMCDFQYLPLQKREDGEIVATATELIPMDIPSALTWWDKKGTTDTSREPLFLPPFQFSRLTTPSPYMLCRETEARDAKLEGKIKAPGQSLRLERKALSITVNADEHFPDIPSEEAVNDANARCRNDNPHRIMNELFEERPVWTRQAISCKTGLEDQVIKILMPKYAFYIQSGPWGRLWCRFGYDPRKDPAARQYQTVMFLVLVILPRSKVNAKEKN</sequence>
<dbReference type="Gene3D" id="1.10.400.10">
    <property type="entry name" value="GI Alpha 1, domain 2-like"/>
    <property type="match status" value="1"/>
</dbReference>